<dbReference type="RefSeq" id="XP_016930415.3">
    <property type="nucleotide sequence ID" value="XM_017074926.4"/>
</dbReference>
<dbReference type="PANTHER" id="PTHR21844:SF2">
    <property type="entry name" value="PROLINE-RICH AKT1 SUBSTRATE 1"/>
    <property type="match status" value="1"/>
</dbReference>
<protein>
    <submittedName>
        <fullName evidence="3">Uncharacterized protein PRAS40</fullName>
    </submittedName>
</protein>
<feature type="region of interest" description="Disordered" evidence="1">
    <location>
        <begin position="347"/>
        <end position="396"/>
    </location>
</feature>
<organism evidence="2 3">
    <name type="scientific">Drosophila suzukii</name>
    <name type="common">Spotted-wing drosophila fruit fly</name>
    <dbReference type="NCBI Taxonomy" id="28584"/>
    <lineage>
        <taxon>Eukaryota</taxon>
        <taxon>Metazoa</taxon>
        <taxon>Ecdysozoa</taxon>
        <taxon>Arthropoda</taxon>
        <taxon>Hexapoda</taxon>
        <taxon>Insecta</taxon>
        <taxon>Pterygota</taxon>
        <taxon>Neoptera</taxon>
        <taxon>Endopterygota</taxon>
        <taxon>Diptera</taxon>
        <taxon>Brachycera</taxon>
        <taxon>Muscomorpha</taxon>
        <taxon>Ephydroidea</taxon>
        <taxon>Drosophilidae</taxon>
        <taxon>Drosophila</taxon>
        <taxon>Sophophora</taxon>
    </lineage>
</organism>
<evidence type="ECO:0000313" key="2">
    <source>
        <dbReference type="Proteomes" id="UP001652628"/>
    </source>
</evidence>
<dbReference type="PANTHER" id="PTHR21844">
    <property type="entry name" value="AKT1 SUBSTRATE 1 PROTEIN"/>
    <property type="match status" value="1"/>
</dbReference>
<dbReference type="Proteomes" id="UP001652628">
    <property type="component" value="Chromosome 2R"/>
</dbReference>
<feature type="region of interest" description="Disordered" evidence="1">
    <location>
        <begin position="283"/>
        <end position="318"/>
    </location>
</feature>
<dbReference type="InterPro" id="IPR026682">
    <property type="entry name" value="AKT1S1"/>
</dbReference>
<dbReference type="AlphaFoldDB" id="A0AB39Z906"/>
<dbReference type="GO" id="GO:0048011">
    <property type="term" value="P:neurotrophin TRK receptor signaling pathway"/>
    <property type="evidence" value="ECO:0007669"/>
    <property type="project" value="InterPro"/>
</dbReference>
<sequence length="557" mass="59920">MLISCKCSNFVASTSKLQRSNSSNGAAGGGVGGTGLANGYPGSSGTPIGEVPLSTLLSQVFQQKYPRDFVFYSQFMDFFKHAYGPIPDLTVASINQRDLLFGLTLDAAGQSWQLSLCINCKEVLCAKRLTAGAGATPTLYLINCTLLSSSEELAQRKSNKSYSETFELLIMDQTGSDSQSLTSGISNSASSMSIGSLSANPTDARLQRLRMIQAHQQARLQEEILETNERIERYTRNQFQLLNSFREKSDQDCALLLRLIRALSEQASELLDRAMPPALDVAANQPQSATARRRNTISSRRELNGGPTTPTTTLNHPPNFLTLQQLQAQPQQQPMQQSVSVARKMSHFDTPPATPEATPMSVGNSPTFRQQSATGGANGPPTQMLATNGGGQSSAADDADDCLFDLEDVDAPAPLPVQSVPVPSYPRSLMYMQEHHDTSFRQMSQQNGLLDDDAADEAEDALDPDSSISIPTRGGRGGRPSQAQLMNFAKSLPIEIANATLAERAAAANNNNYALGGEEGMDNIDIAASIQALTKSVHGEAVFGDLPRPRLRSQIEG</sequence>
<dbReference type="GO" id="GO:0005737">
    <property type="term" value="C:cytoplasm"/>
    <property type="evidence" value="ECO:0007669"/>
    <property type="project" value="TreeGrafter"/>
</dbReference>
<name>A0AB39Z906_DROSZ</name>
<accession>A0AB39Z906</accession>
<dbReference type="GeneID" id="108010105"/>
<feature type="compositionally biased region" description="Polar residues" evidence="1">
    <location>
        <begin position="361"/>
        <end position="386"/>
    </location>
</feature>
<evidence type="ECO:0000256" key="1">
    <source>
        <dbReference type="SAM" id="MobiDB-lite"/>
    </source>
</evidence>
<feature type="region of interest" description="Disordered" evidence="1">
    <location>
        <begin position="459"/>
        <end position="482"/>
    </location>
</feature>
<reference evidence="3" key="1">
    <citation type="submission" date="2025-08" db="UniProtKB">
        <authorList>
            <consortium name="RefSeq"/>
        </authorList>
    </citation>
    <scope>IDENTIFICATION</scope>
</reference>
<feature type="compositionally biased region" description="Low complexity" evidence="1">
    <location>
        <begin position="304"/>
        <end position="318"/>
    </location>
</feature>
<evidence type="ECO:0000313" key="3">
    <source>
        <dbReference type="RefSeq" id="XP_016930415.3"/>
    </source>
</evidence>
<keyword evidence="2" id="KW-1185">Reference proteome</keyword>
<gene>
    <name evidence="3" type="primary">PRAS40</name>
</gene>
<dbReference type="GO" id="GO:0032007">
    <property type="term" value="P:negative regulation of TOR signaling"/>
    <property type="evidence" value="ECO:0007669"/>
    <property type="project" value="InterPro"/>
</dbReference>
<proteinExistence type="predicted"/>
<dbReference type="Pfam" id="PF15798">
    <property type="entry name" value="PRAS"/>
    <property type="match status" value="1"/>
</dbReference>